<dbReference type="AlphaFoldDB" id="A0A0A9E6P0"/>
<protein>
    <submittedName>
        <fullName evidence="2">Uncharacterized protein</fullName>
    </submittedName>
</protein>
<name>A0A0A9E6P0_ARUDO</name>
<evidence type="ECO:0000313" key="2">
    <source>
        <dbReference type="EMBL" id="JAD94683.1"/>
    </source>
</evidence>
<accession>A0A0A9E6P0</accession>
<sequence length="35" mass="4216">MVTLFTVILSIWFWMKQTQCLIKALDQTYRSSLLH</sequence>
<feature type="signal peptide" evidence="1">
    <location>
        <begin position="1"/>
        <end position="20"/>
    </location>
</feature>
<dbReference type="EMBL" id="GBRH01203212">
    <property type="protein sequence ID" value="JAD94683.1"/>
    <property type="molecule type" value="Transcribed_RNA"/>
</dbReference>
<feature type="chain" id="PRO_5002045256" evidence="1">
    <location>
        <begin position="21"/>
        <end position="35"/>
    </location>
</feature>
<proteinExistence type="predicted"/>
<organism evidence="2">
    <name type="scientific">Arundo donax</name>
    <name type="common">Giant reed</name>
    <name type="synonym">Donax arundinaceus</name>
    <dbReference type="NCBI Taxonomy" id="35708"/>
    <lineage>
        <taxon>Eukaryota</taxon>
        <taxon>Viridiplantae</taxon>
        <taxon>Streptophyta</taxon>
        <taxon>Embryophyta</taxon>
        <taxon>Tracheophyta</taxon>
        <taxon>Spermatophyta</taxon>
        <taxon>Magnoliopsida</taxon>
        <taxon>Liliopsida</taxon>
        <taxon>Poales</taxon>
        <taxon>Poaceae</taxon>
        <taxon>PACMAD clade</taxon>
        <taxon>Arundinoideae</taxon>
        <taxon>Arundineae</taxon>
        <taxon>Arundo</taxon>
    </lineage>
</organism>
<evidence type="ECO:0000256" key="1">
    <source>
        <dbReference type="SAM" id="SignalP"/>
    </source>
</evidence>
<reference evidence="2" key="2">
    <citation type="journal article" date="2015" name="Data Brief">
        <title>Shoot transcriptome of the giant reed, Arundo donax.</title>
        <authorList>
            <person name="Barrero R.A."/>
            <person name="Guerrero F.D."/>
            <person name="Moolhuijzen P."/>
            <person name="Goolsby J.A."/>
            <person name="Tidwell J."/>
            <person name="Bellgard S.E."/>
            <person name="Bellgard M.I."/>
        </authorList>
    </citation>
    <scope>NUCLEOTIDE SEQUENCE</scope>
    <source>
        <tissue evidence="2">Shoot tissue taken approximately 20 cm above the soil surface</tissue>
    </source>
</reference>
<keyword evidence="1" id="KW-0732">Signal</keyword>
<reference evidence="2" key="1">
    <citation type="submission" date="2014-09" db="EMBL/GenBank/DDBJ databases">
        <authorList>
            <person name="Magalhaes I.L.F."/>
            <person name="Oliveira U."/>
            <person name="Santos F.R."/>
            <person name="Vidigal T.H.D.A."/>
            <person name="Brescovit A.D."/>
            <person name="Santos A.J."/>
        </authorList>
    </citation>
    <scope>NUCLEOTIDE SEQUENCE</scope>
    <source>
        <tissue evidence="2">Shoot tissue taken approximately 20 cm above the soil surface</tissue>
    </source>
</reference>